<dbReference type="Proteomes" id="UP000246077">
    <property type="component" value="Unassembled WGS sequence"/>
</dbReference>
<dbReference type="InterPro" id="IPR025303">
    <property type="entry name" value="PdaC"/>
</dbReference>
<gene>
    <name evidence="5" type="ORF">DKG75_10570</name>
</gene>
<dbReference type="InterPro" id="IPR037126">
    <property type="entry name" value="PdaC/RsiV-like_sf"/>
</dbReference>
<organism evidence="5 6">
    <name type="scientific">Zavarzinia compransoris</name>
    <dbReference type="NCBI Taxonomy" id="1264899"/>
    <lineage>
        <taxon>Bacteria</taxon>
        <taxon>Pseudomonadati</taxon>
        <taxon>Pseudomonadota</taxon>
        <taxon>Alphaproteobacteria</taxon>
        <taxon>Rhodospirillales</taxon>
        <taxon>Zavarziniaceae</taxon>
        <taxon>Zavarzinia</taxon>
    </lineage>
</organism>
<dbReference type="Gene3D" id="3.30.565.40">
    <property type="entry name" value="Fervidobacterium nodosum Rt17-B1 like"/>
    <property type="match status" value="1"/>
</dbReference>
<dbReference type="Gene3D" id="3.90.640.20">
    <property type="entry name" value="Heat-shock cognate protein, ATPase"/>
    <property type="match status" value="1"/>
</dbReference>
<keyword evidence="6" id="KW-1185">Reference proteome</keyword>
<dbReference type="InterPro" id="IPR052755">
    <property type="entry name" value="Lysozyme_Inhibitor_LprI"/>
</dbReference>
<name>A0A317E6Y5_9PROT</name>
<evidence type="ECO:0000313" key="5">
    <source>
        <dbReference type="EMBL" id="PWR22381.1"/>
    </source>
</evidence>
<feature type="domain" description="Deacetylase PdaC" evidence="4">
    <location>
        <begin position="208"/>
        <end position="248"/>
    </location>
</feature>
<dbReference type="Pfam" id="PF11738">
    <property type="entry name" value="DUF3298"/>
    <property type="match status" value="1"/>
</dbReference>
<dbReference type="InterPro" id="IPR009739">
    <property type="entry name" value="LprI-like_N"/>
</dbReference>
<proteinExistence type="predicted"/>
<dbReference type="PANTHER" id="PTHR37549:SF1">
    <property type="entry name" value="LIPOPROTEIN LPRI"/>
    <property type="match status" value="1"/>
</dbReference>
<accession>A0A317E6Y5</accession>
<comment type="caution">
    <text evidence="5">The sequence shown here is derived from an EMBL/GenBank/DDBJ whole genome shotgun (WGS) entry which is preliminary data.</text>
</comment>
<sequence length="364" mass="38504">MPGPRSGSSPPTSTSLRSRAPGARSRRFSTTAPSRGRDMRRLLLTAALVLAAAPASAFDCAKATTAVERAICADPALKAADDAMSAAYAEARARLDAAGQKALRSMQLDWIRLRDGRCSGWDGATAPDAACLGREIADRTALLTAAPLRAGPGAPRFTPVFQRRTDAKAEIDVALAYPQVADPSTAALRALNARLAEPAVGGSPEIDEAALEGPYTRSLAYRIGYASGRLVSVRFEGYEYTGGAHGMSFTSGVNFLLQAGRMMATGDLIDPARLPALTAYCRARLTAEKRAREVPEELIADSLNDEAVNTGLTAVDAWSFDDQGAAVHYDPYVLGAYAEGGYDCAIPWADLRPLLKPDAPLPFD</sequence>
<evidence type="ECO:0008006" key="7">
    <source>
        <dbReference type="Google" id="ProtNLM"/>
    </source>
</evidence>
<evidence type="ECO:0000259" key="4">
    <source>
        <dbReference type="Pfam" id="PF13739"/>
    </source>
</evidence>
<feature type="domain" description="Lysozyme inhibitor LprI-like N-terminal" evidence="2">
    <location>
        <begin position="60"/>
        <end position="141"/>
    </location>
</feature>
<evidence type="ECO:0000256" key="1">
    <source>
        <dbReference type="SAM" id="MobiDB-lite"/>
    </source>
</evidence>
<feature type="domain" description="DUF3298" evidence="3">
    <location>
        <begin position="267"/>
        <end position="348"/>
    </location>
</feature>
<evidence type="ECO:0000259" key="3">
    <source>
        <dbReference type="Pfam" id="PF11738"/>
    </source>
</evidence>
<feature type="compositionally biased region" description="Low complexity" evidence="1">
    <location>
        <begin position="1"/>
        <end position="19"/>
    </location>
</feature>
<dbReference type="OrthoDB" id="8447321at2"/>
<dbReference type="PANTHER" id="PTHR37549">
    <property type="entry name" value="LIPOPROTEIN LPRI"/>
    <property type="match status" value="1"/>
</dbReference>
<dbReference type="GO" id="GO:0005576">
    <property type="term" value="C:extracellular region"/>
    <property type="evidence" value="ECO:0007669"/>
    <property type="project" value="TreeGrafter"/>
</dbReference>
<feature type="region of interest" description="Disordered" evidence="1">
    <location>
        <begin position="1"/>
        <end position="34"/>
    </location>
</feature>
<dbReference type="Pfam" id="PF13739">
    <property type="entry name" value="PdaC"/>
    <property type="match status" value="1"/>
</dbReference>
<dbReference type="Pfam" id="PF07007">
    <property type="entry name" value="LprI"/>
    <property type="match status" value="1"/>
</dbReference>
<dbReference type="InterPro" id="IPR021729">
    <property type="entry name" value="DUF3298"/>
</dbReference>
<protein>
    <recommendedName>
        <fullName evidence="7">Lysozyme inhibitor LprI N-terminal domain-containing protein</fullName>
    </recommendedName>
</protein>
<dbReference type="AlphaFoldDB" id="A0A317E6Y5"/>
<dbReference type="EMBL" id="QGLF01000002">
    <property type="protein sequence ID" value="PWR22381.1"/>
    <property type="molecule type" value="Genomic_DNA"/>
</dbReference>
<evidence type="ECO:0000259" key="2">
    <source>
        <dbReference type="Pfam" id="PF07007"/>
    </source>
</evidence>
<reference evidence="6" key="1">
    <citation type="submission" date="2018-05" db="EMBL/GenBank/DDBJ databases">
        <title>Zavarzinia sp. HR-AS.</title>
        <authorList>
            <person name="Lee Y."/>
            <person name="Jeon C.O."/>
        </authorList>
    </citation>
    <scope>NUCLEOTIDE SEQUENCE [LARGE SCALE GENOMIC DNA]</scope>
    <source>
        <strain evidence="6">DSM 1231</strain>
    </source>
</reference>
<evidence type="ECO:0000313" key="6">
    <source>
        <dbReference type="Proteomes" id="UP000246077"/>
    </source>
</evidence>
<dbReference type="Gene3D" id="1.20.1270.180">
    <property type="match status" value="1"/>
</dbReference>